<evidence type="ECO:0000256" key="4">
    <source>
        <dbReference type="ARBA" id="ARBA00019129"/>
    </source>
</evidence>
<name>A0ABX2DUR5_9BACL</name>
<sequence>MKKLLIFTVLVFALMVPPTVSAHPFGTACNSGSELFGWSVDCSNHQATNSFSYYIGSGMDSTYASYVSNGASKWSGTVSISRTFSVTTNGNIFKYSDPNTSSIATFHNWSSNSSGHLTQWYIRMNSSQMDYMSAGENAAVMAHELGHAIGLNDLYTSPNYSQLMYGYSNYPAVTAPTSKDITGAQEATRH</sequence>
<evidence type="ECO:0000256" key="3">
    <source>
        <dbReference type="ARBA" id="ARBA00012325"/>
    </source>
</evidence>
<dbReference type="RefSeq" id="WP_173137176.1">
    <property type="nucleotide sequence ID" value="NZ_JABMKX010000011.1"/>
</dbReference>
<keyword evidence="8" id="KW-0645">Protease</keyword>
<feature type="signal peptide" evidence="7">
    <location>
        <begin position="1"/>
        <end position="22"/>
    </location>
</feature>
<dbReference type="InterPro" id="IPR024079">
    <property type="entry name" value="MetalloPept_cat_dom_sf"/>
</dbReference>
<reference evidence="8 9" key="1">
    <citation type="submission" date="2020-05" db="EMBL/GenBank/DDBJ databases">
        <title>Paenibacillus glebae, sp. nov., Paenibacillus humi sp. nov., Paenibacillus pedi sp. nov., Paenibacillus terrestris sp. nov. and Paenibacillus terricola sp. nov., isolated from a forest top soil sample.</title>
        <authorList>
            <person name="Qi S."/>
            <person name="Carlier A."/>
            <person name="Cnockaert M."/>
            <person name="Vandamme P."/>
        </authorList>
    </citation>
    <scope>NUCLEOTIDE SEQUENCE [LARGE SCALE GENOMIC DNA]</scope>
    <source>
        <strain evidence="8 9">LMG 29502</strain>
    </source>
</reference>
<comment type="catalytic activity">
    <reaction evidence="1">
        <text>Hydrolyzes proteins with a preference for Tyr or Phe in the P1' position. Has no action on amino-acid p-nitroanilides.</text>
        <dbReference type="EC" id="3.4.24.77"/>
    </reaction>
</comment>
<evidence type="ECO:0000313" key="8">
    <source>
        <dbReference type="EMBL" id="NQX47733.1"/>
    </source>
</evidence>
<evidence type="ECO:0000313" key="9">
    <source>
        <dbReference type="Proteomes" id="UP000711047"/>
    </source>
</evidence>
<comment type="similarity">
    <text evidence="2">Belongs to the peptidase M7 family.</text>
</comment>
<dbReference type="Pfam" id="PF02031">
    <property type="entry name" value="Peptidase_M7"/>
    <property type="match status" value="1"/>
</dbReference>
<dbReference type="SUPFAM" id="SSF55486">
    <property type="entry name" value="Metalloproteases ('zincins'), catalytic domain"/>
    <property type="match status" value="1"/>
</dbReference>
<keyword evidence="7" id="KW-0732">Signal</keyword>
<dbReference type="InterPro" id="IPR000013">
    <property type="entry name" value="Peptidase_M7"/>
</dbReference>
<keyword evidence="5" id="KW-0479">Metal-binding</keyword>
<evidence type="ECO:0000256" key="7">
    <source>
        <dbReference type="SAM" id="SignalP"/>
    </source>
</evidence>
<organism evidence="8 9">
    <name type="scientific">Paenibacillus tritici</name>
    <dbReference type="NCBI Taxonomy" id="1873425"/>
    <lineage>
        <taxon>Bacteria</taxon>
        <taxon>Bacillati</taxon>
        <taxon>Bacillota</taxon>
        <taxon>Bacilli</taxon>
        <taxon>Bacillales</taxon>
        <taxon>Paenibacillaceae</taxon>
        <taxon>Paenibacillus</taxon>
    </lineage>
</organism>
<gene>
    <name evidence="8" type="ORF">HQN87_20620</name>
</gene>
<dbReference type="Proteomes" id="UP000711047">
    <property type="component" value="Unassembled WGS sequence"/>
</dbReference>
<dbReference type="GO" id="GO:0008237">
    <property type="term" value="F:metallopeptidase activity"/>
    <property type="evidence" value="ECO:0007669"/>
    <property type="project" value="UniProtKB-KW"/>
</dbReference>
<keyword evidence="8" id="KW-0378">Hydrolase</keyword>
<dbReference type="EMBL" id="JABMKX010000011">
    <property type="protein sequence ID" value="NQX47733.1"/>
    <property type="molecule type" value="Genomic_DNA"/>
</dbReference>
<evidence type="ECO:0000256" key="5">
    <source>
        <dbReference type="ARBA" id="ARBA00022723"/>
    </source>
</evidence>
<proteinExistence type="inferred from homology"/>
<comment type="caution">
    <text evidence="8">The sequence shown here is derived from an EMBL/GenBank/DDBJ whole genome shotgun (WGS) entry which is preliminary data.</text>
</comment>
<dbReference type="PROSITE" id="PS51257">
    <property type="entry name" value="PROKAR_LIPOPROTEIN"/>
    <property type="match status" value="1"/>
</dbReference>
<feature type="chain" id="PRO_5046561434" description="Extracellular small neutral protease" evidence="7">
    <location>
        <begin position="23"/>
        <end position="190"/>
    </location>
</feature>
<keyword evidence="8" id="KW-0482">Metalloprotease</keyword>
<accession>A0ABX2DUR5</accession>
<evidence type="ECO:0000256" key="1">
    <source>
        <dbReference type="ARBA" id="ARBA00000612"/>
    </source>
</evidence>
<dbReference type="EC" id="3.4.24.77" evidence="3"/>
<evidence type="ECO:0000256" key="6">
    <source>
        <dbReference type="ARBA" id="ARBA00029927"/>
    </source>
</evidence>
<protein>
    <recommendedName>
        <fullName evidence="4">Extracellular small neutral protease</fullName>
        <ecNumber evidence="3">3.4.24.77</ecNumber>
    </recommendedName>
    <alternativeName>
        <fullName evidence="6">Snapalysin</fullName>
    </alternativeName>
</protein>
<dbReference type="Gene3D" id="3.40.390.10">
    <property type="entry name" value="Collagenase (Catalytic Domain)"/>
    <property type="match status" value="1"/>
</dbReference>
<evidence type="ECO:0000256" key="2">
    <source>
        <dbReference type="ARBA" id="ARBA00006571"/>
    </source>
</evidence>
<keyword evidence="9" id="KW-1185">Reference proteome</keyword>